<keyword evidence="5" id="KW-0808">Transferase</keyword>
<evidence type="ECO:0000256" key="5">
    <source>
        <dbReference type="ARBA" id="ARBA00022679"/>
    </source>
</evidence>
<feature type="domain" description="SsuA/THI5-like" evidence="12">
    <location>
        <begin position="72"/>
        <end position="275"/>
    </location>
</feature>
<evidence type="ECO:0000313" key="14">
    <source>
        <dbReference type="Proteomes" id="UP001501570"/>
    </source>
</evidence>
<proteinExistence type="inferred from homology"/>
<dbReference type="EMBL" id="BAABJQ010000007">
    <property type="protein sequence ID" value="GAA5185351.1"/>
    <property type="molecule type" value="Genomic_DNA"/>
</dbReference>
<dbReference type="Proteomes" id="UP001501570">
    <property type="component" value="Unassembled WGS sequence"/>
</dbReference>
<keyword evidence="7" id="KW-0663">Pyridoxal phosphate</keyword>
<evidence type="ECO:0000256" key="10">
    <source>
        <dbReference type="ARBA" id="ARBA00033171"/>
    </source>
</evidence>
<comment type="similarity">
    <text evidence="3">Belongs to the NMT1/THI5 family.</text>
</comment>
<dbReference type="Pfam" id="PF09084">
    <property type="entry name" value="NMT1"/>
    <property type="match status" value="1"/>
</dbReference>
<dbReference type="PANTHER" id="PTHR31528:SF1">
    <property type="entry name" value="4-AMINO-5-HYDROXYMETHYL-2-METHYLPYRIMIDINE PHOSPHATE SYNTHASE THI11-RELATED"/>
    <property type="match status" value="1"/>
</dbReference>
<evidence type="ECO:0000256" key="4">
    <source>
        <dbReference type="ARBA" id="ARBA00011738"/>
    </source>
</evidence>
<evidence type="ECO:0000256" key="9">
    <source>
        <dbReference type="ARBA" id="ARBA00023004"/>
    </source>
</evidence>
<protein>
    <recommendedName>
        <fullName evidence="10">Thiamine pyrimidine synthase</fullName>
    </recommendedName>
</protein>
<evidence type="ECO:0000259" key="12">
    <source>
        <dbReference type="Pfam" id="PF09084"/>
    </source>
</evidence>
<evidence type="ECO:0000256" key="8">
    <source>
        <dbReference type="ARBA" id="ARBA00022977"/>
    </source>
</evidence>
<dbReference type="InterPro" id="IPR015168">
    <property type="entry name" value="SsuA/THI5"/>
</dbReference>
<keyword evidence="9" id="KW-0408">Iron</keyword>
<gene>
    <name evidence="13" type="ORF">GCM10023322_29110</name>
</gene>
<sequence length="359" mass="37195">MSGYELRGYTDRRTGAGARRVRGPRVRNLAMLSAVLLSGGLSTGCGSSDDPPAAVRALNVVIPTTSIEAEHGIWAAQDRGYFKAEGVAVKVTSVSGGAQAVQSLAAGSAELIDAPTTSVIGSVAKQPSFKPTYVCRTYWAPPLNVYVPADSTVQAGADLKGATIGVDDPDGPAAAAAVALAKSAGLTPTDYKILQVGNGGQALAAFQRKDITAYAGGVGDMAVAQAKGFQVRQIQGARGGVTAGQGFWASAKALSSKSDAITRFLRAYQKGVNYIGTDAGKLAALTKKLAPDQATDNNVTMRVSQAFITMRTHDLPATMASCATTPDDLTTWHDQLNKSGAYSGSQTDFNGYFTDEFAK</sequence>
<dbReference type="SUPFAM" id="SSF53850">
    <property type="entry name" value="Periplasmic binding protein-like II"/>
    <property type="match status" value="1"/>
</dbReference>
<evidence type="ECO:0000256" key="7">
    <source>
        <dbReference type="ARBA" id="ARBA00022898"/>
    </source>
</evidence>
<comment type="pathway">
    <text evidence="2">Cofactor biosynthesis; thiamine diphosphate biosynthesis.</text>
</comment>
<evidence type="ECO:0000256" key="11">
    <source>
        <dbReference type="ARBA" id="ARBA00048179"/>
    </source>
</evidence>
<comment type="function">
    <text evidence="1">Responsible for the formation of the pyrimidine heterocycle in the thiamine biosynthesis pathway. Catalyzes the formation of hydroxymethylpyrimidine phosphate (HMP-P) from histidine and pyridoxal phosphate (PLP). The protein uses PLP and the active site histidine to form HMP-P, generating an inactive enzyme. The enzyme can only undergo a single turnover, which suggests it is a suicide enzyme.</text>
</comment>
<comment type="subunit">
    <text evidence="4">Homodimer.</text>
</comment>
<organism evidence="13 14">
    <name type="scientific">Rugosimonospora acidiphila</name>
    <dbReference type="NCBI Taxonomy" id="556531"/>
    <lineage>
        <taxon>Bacteria</taxon>
        <taxon>Bacillati</taxon>
        <taxon>Actinomycetota</taxon>
        <taxon>Actinomycetes</taxon>
        <taxon>Micromonosporales</taxon>
        <taxon>Micromonosporaceae</taxon>
        <taxon>Rugosimonospora</taxon>
    </lineage>
</organism>
<dbReference type="RefSeq" id="WP_345629841.1">
    <property type="nucleotide sequence ID" value="NZ_BAABJQ010000007.1"/>
</dbReference>
<dbReference type="Gene3D" id="3.40.190.10">
    <property type="entry name" value="Periplasmic binding protein-like II"/>
    <property type="match status" value="2"/>
</dbReference>
<comment type="caution">
    <text evidence="13">The sequence shown here is derived from an EMBL/GenBank/DDBJ whole genome shotgun (WGS) entry which is preliminary data.</text>
</comment>
<accession>A0ABP9RTB5</accession>
<keyword evidence="8" id="KW-0784">Thiamine biosynthesis</keyword>
<keyword evidence="14" id="KW-1185">Reference proteome</keyword>
<name>A0ABP9RTB5_9ACTN</name>
<reference evidence="14" key="1">
    <citation type="journal article" date="2019" name="Int. J. Syst. Evol. Microbiol.">
        <title>The Global Catalogue of Microorganisms (GCM) 10K type strain sequencing project: providing services to taxonomists for standard genome sequencing and annotation.</title>
        <authorList>
            <consortium name="The Broad Institute Genomics Platform"/>
            <consortium name="The Broad Institute Genome Sequencing Center for Infectious Disease"/>
            <person name="Wu L."/>
            <person name="Ma J."/>
        </authorList>
    </citation>
    <scope>NUCLEOTIDE SEQUENCE [LARGE SCALE GENOMIC DNA]</scope>
    <source>
        <strain evidence="14">JCM 18304</strain>
    </source>
</reference>
<dbReference type="PANTHER" id="PTHR31528">
    <property type="entry name" value="4-AMINO-5-HYDROXYMETHYL-2-METHYLPYRIMIDINE PHOSPHATE SYNTHASE THI11-RELATED"/>
    <property type="match status" value="1"/>
</dbReference>
<evidence type="ECO:0000313" key="13">
    <source>
        <dbReference type="EMBL" id="GAA5185351.1"/>
    </source>
</evidence>
<evidence type="ECO:0000256" key="2">
    <source>
        <dbReference type="ARBA" id="ARBA00004948"/>
    </source>
</evidence>
<dbReference type="InterPro" id="IPR027939">
    <property type="entry name" value="NMT1/THI5"/>
</dbReference>
<evidence type="ECO:0000256" key="1">
    <source>
        <dbReference type="ARBA" id="ARBA00003469"/>
    </source>
</evidence>
<evidence type="ECO:0000256" key="6">
    <source>
        <dbReference type="ARBA" id="ARBA00022723"/>
    </source>
</evidence>
<comment type="catalytic activity">
    <reaction evidence="11">
        <text>N(6)-(pyridoxal phosphate)-L-lysyl-[4-amino-5-hydroxymethyl-2-methylpyrimidine phosphate synthase] + L-histidyl-[4-amino-5-hydroxymethyl-2-methylpyrimidine phosphate synthase] + 2 Fe(3+) + 4 H2O = L-lysyl-[4-amino-5-hydroxymethyl-2-methylpyrimidine phosphate synthase] + (2S)-2-amino-5-hydroxy-4-oxopentanoyl-[4-amino-5-hydroxymethyl-2-methylpyrimidine phosphate synthase] + 4-amino-2-methyl-5-(phosphooxymethyl)pyrimidine + 3-oxopropanoate + 2 Fe(2+) + 2 H(+)</text>
        <dbReference type="Rhea" id="RHEA:65756"/>
        <dbReference type="Rhea" id="RHEA-COMP:16892"/>
        <dbReference type="Rhea" id="RHEA-COMP:16893"/>
        <dbReference type="Rhea" id="RHEA-COMP:16894"/>
        <dbReference type="Rhea" id="RHEA-COMP:16895"/>
        <dbReference type="ChEBI" id="CHEBI:15377"/>
        <dbReference type="ChEBI" id="CHEBI:15378"/>
        <dbReference type="ChEBI" id="CHEBI:29033"/>
        <dbReference type="ChEBI" id="CHEBI:29034"/>
        <dbReference type="ChEBI" id="CHEBI:29969"/>
        <dbReference type="ChEBI" id="CHEBI:29979"/>
        <dbReference type="ChEBI" id="CHEBI:33190"/>
        <dbReference type="ChEBI" id="CHEBI:58354"/>
        <dbReference type="ChEBI" id="CHEBI:143915"/>
        <dbReference type="ChEBI" id="CHEBI:157692"/>
    </reaction>
    <physiologicalReaction direction="left-to-right" evidence="11">
        <dbReference type="Rhea" id="RHEA:65757"/>
    </physiologicalReaction>
</comment>
<keyword evidence="6" id="KW-0479">Metal-binding</keyword>
<evidence type="ECO:0000256" key="3">
    <source>
        <dbReference type="ARBA" id="ARBA00009406"/>
    </source>
</evidence>